<evidence type="ECO:0000256" key="1">
    <source>
        <dbReference type="SAM" id="MobiDB-lite"/>
    </source>
</evidence>
<protein>
    <recommendedName>
        <fullName evidence="4">DUF1929 domain-containing protein</fullName>
    </recommendedName>
</protein>
<dbReference type="RefSeq" id="WP_319844429.1">
    <property type="nucleotide sequence ID" value="NZ_JAXAFJ010000005.1"/>
</dbReference>
<evidence type="ECO:0000313" key="2">
    <source>
        <dbReference type="EMBL" id="MDX6806297.1"/>
    </source>
</evidence>
<comment type="caution">
    <text evidence="2">The sequence shown here is derived from an EMBL/GenBank/DDBJ whole genome shotgun (WGS) entry which is preliminary data.</text>
</comment>
<accession>A0ABU4RN95</accession>
<name>A0ABU4RN95_9HYPH</name>
<gene>
    <name evidence="2" type="ORF">SCD90_09485</name>
</gene>
<dbReference type="EMBL" id="JAXAFJ010000005">
    <property type="protein sequence ID" value="MDX6806297.1"/>
    <property type="molecule type" value="Genomic_DNA"/>
</dbReference>
<sequence length="88" mass="9085">MPAENPYYGNEVPAGPATSAAVVTPSDNADLSRVSRSLYVGTAGDLRVTFVDDAQPVPFVGLAAGLYPFAVARVWSTGTTASNIVAVR</sequence>
<evidence type="ECO:0008006" key="4">
    <source>
        <dbReference type="Google" id="ProtNLM"/>
    </source>
</evidence>
<proteinExistence type="predicted"/>
<keyword evidence="3" id="KW-1185">Reference proteome</keyword>
<feature type="region of interest" description="Disordered" evidence="1">
    <location>
        <begin position="1"/>
        <end position="21"/>
    </location>
</feature>
<evidence type="ECO:0000313" key="3">
    <source>
        <dbReference type="Proteomes" id="UP001274321"/>
    </source>
</evidence>
<dbReference type="Proteomes" id="UP001274321">
    <property type="component" value="Unassembled WGS sequence"/>
</dbReference>
<reference evidence="2 3" key="1">
    <citation type="submission" date="2023-11" db="EMBL/GenBank/DDBJ databases">
        <authorList>
            <person name="Bao R."/>
        </authorList>
    </citation>
    <scope>NUCLEOTIDE SEQUENCE [LARGE SCALE GENOMIC DNA]</scope>
    <source>
        <strain evidence="2 3">PJ23</strain>
    </source>
</reference>
<organism evidence="2 3">
    <name type="scientific">Terrihabitans rhizophilus</name>
    <dbReference type="NCBI Taxonomy" id="3092662"/>
    <lineage>
        <taxon>Bacteria</taxon>
        <taxon>Pseudomonadati</taxon>
        <taxon>Pseudomonadota</taxon>
        <taxon>Alphaproteobacteria</taxon>
        <taxon>Hyphomicrobiales</taxon>
        <taxon>Terrihabitans</taxon>
    </lineage>
</organism>